<dbReference type="SUPFAM" id="SSF56349">
    <property type="entry name" value="DNA breaking-rejoining enzymes"/>
    <property type="match status" value="1"/>
</dbReference>
<accession>A0A642PLU3</accession>
<evidence type="ECO:0000256" key="1">
    <source>
        <dbReference type="ARBA" id="ARBA00023172"/>
    </source>
</evidence>
<proteinExistence type="predicted"/>
<keyword evidence="1" id="KW-0233">DNA recombination</keyword>
<dbReference type="InterPro" id="IPR013762">
    <property type="entry name" value="Integrase-like_cat_sf"/>
</dbReference>
<evidence type="ECO:0000313" key="2">
    <source>
        <dbReference type="EMBL" id="KAA5377998.1"/>
    </source>
</evidence>
<comment type="caution">
    <text evidence="2">The sequence shown here is derived from an EMBL/GenBank/DDBJ whole genome shotgun (WGS) entry which is preliminary data.</text>
</comment>
<dbReference type="AlphaFoldDB" id="A0A642PLU3"/>
<gene>
    <name evidence="2" type="ORF">F2Y44_23395</name>
</gene>
<dbReference type="GO" id="GO:0003677">
    <property type="term" value="F:DNA binding"/>
    <property type="evidence" value="ECO:0007669"/>
    <property type="project" value="InterPro"/>
</dbReference>
<dbReference type="Gene3D" id="1.10.443.10">
    <property type="entry name" value="Intergrase catalytic core"/>
    <property type="match status" value="1"/>
</dbReference>
<reference evidence="2" key="1">
    <citation type="journal article" date="2019" name="Nat. Med.">
        <title>A library of human gut bacterial isolates paired with longitudinal multiomics data enables mechanistic microbiome research.</title>
        <authorList>
            <person name="Poyet M."/>
            <person name="Groussin M."/>
            <person name="Gibbons S.M."/>
            <person name="Avila-Pacheco J."/>
            <person name="Jiang X."/>
            <person name="Kearney S.M."/>
            <person name="Perrotta A.R."/>
            <person name="Berdy B."/>
            <person name="Zhao S."/>
            <person name="Lieberman T.D."/>
            <person name="Swanson P.K."/>
            <person name="Smith M."/>
            <person name="Roesemann S."/>
            <person name="Alexander J.E."/>
            <person name="Rich S.A."/>
            <person name="Livny J."/>
            <person name="Vlamakis H."/>
            <person name="Clish C."/>
            <person name="Bullock K."/>
            <person name="Deik A."/>
            <person name="Scott J."/>
            <person name="Pierce K.A."/>
            <person name="Xavier R.J."/>
            <person name="Alm E.J."/>
        </authorList>
    </citation>
    <scope>NUCLEOTIDE SEQUENCE [LARGE SCALE GENOMIC DNA]</scope>
    <source>
        <strain evidence="2">BIOML-A8</strain>
    </source>
</reference>
<sequence>FRGMPFIDLAYLRKQDVKGNRIVYSRHKTGRQMTVRIPKEAMELMKEFKSKNPDSIYLFPILHRQESKKKRAGKVKKDKELYMDYLRALRGFNLKLEKIASLLLPGVKLSSYVAKHHTISI</sequence>
<dbReference type="GO" id="GO:0006310">
    <property type="term" value="P:DNA recombination"/>
    <property type="evidence" value="ECO:0007669"/>
    <property type="project" value="UniProtKB-KW"/>
</dbReference>
<dbReference type="InterPro" id="IPR011010">
    <property type="entry name" value="DNA_brk_join_enz"/>
</dbReference>
<organism evidence="2">
    <name type="scientific">Phocaeicola dorei</name>
    <dbReference type="NCBI Taxonomy" id="357276"/>
    <lineage>
        <taxon>Bacteria</taxon>
        <taxon>Pseudomonadati</taxon>
        <taxon>Bacteroidota</taxon>
        <taxon>Bacteroidia</taxon>
        <taxon>Bacteroidales</taxon>
        <taxon>Bacteroidaceae</taxon>
        <taxon>Phocaeicola</taxon>
    </lineage>
</organism>
<dbReference type="EMBL" id="VVZE01000143">
    <property type="protein sequence ID" value="KAA5377998.1"/>
    <property type="molecule type" value="Genomic_DNA"/>
</dbReference>
<protein>
    <submittedName>
        <fullName evidence="2">Recombinase</fullName>
    </submittedName>
</protein>
<dbReference type="GO" id="GO:0015074">
    <property type="term" value="P:DNA integration"/>
    <property type="evidence" value="ECO:0007669"/>
    <property type="project" value="InterPro"/>
</dbReference>
<name>A0A642PLU3_9BACT</name>
<feature type="non-terminal residue" evidence="2">
    <location>
        <position position="1"/>
    </location>
</feature>